<keyword evidence="3" id="KW-1185">Reference proteome</keyword>
<dbReference type="SUPFAM" id="SSF46934">
    <property type="entry name" value="UBA-like"/>
    <property type="match status" value="1"/>
</dbReference>
<dbReference type="CDD" id="cd14360">
    <property type="entry name" value="UBA_NAC_like_bac"/>
    <property type="match status" value="1"/>
</dbReference>
<evidence type="ECO:0000313" key="3">
    <source>
        <dbReference type="Proteomes" id="UP000075374"/>
    </source>
</evidence>
<dbReference type="EMBL" id="LTBB01000009">
    <property type="protein sequence ID" value="KYH28587.1"/>
    <property type="molecule type" value="Genomic_DNA"/>
</dbReference>
<dbReference type="Proteomes" id="UP000075374">
    <property type="component" value="Unassembled WGS sequence"/>
</dbReference>
<keyword evidence="2" id="KW-0648">Protein biosynthesis</keyword>
<name>A0A151AMG0_9CLOT</name>
<keyword evidence="2" id="KW-0251">Elongation factor</keyword>
<dbReference type="STRING" id="1121305.CLCOL_18480"/>
<comment type="caution">
    <text evidence="2">The sequence shown here is derived from an EMBL/GenBank/DDBJ whole genome shotgun (WGS) entry which is preliminary data.</text>
</comment>
<dbReference type="PATRIC" id="fig|1121305.3.peg.1850"/>
<feature type="domain" description="DUF4342" evidence="1">
    <location>
        <begin position="46"/>
        <end position="125"/>
    </location>
</feature>
<dbReference type="InterPro" id="IPR009060">
    <property type="entry name" value="UBA-like_sf"/>
</dbReference>
<evidence type="ECO:0000259" key="1">
    <source>
        <dbReference type="Pfam" id="PF14242"/>
    </source>
</evidence>
<evidence type="ECO:0000313" key="2">
    <source>
        <dbReference type="EMBL" id="KYH28587.1"/>
    </source>
</evidence>
<organism evidence="2 3">
    <name type="scientific">Clostridium colicanis DSM 13634</name>
    <dbReference type="NCBI Taxonomy" id="1121305"/>
    <lineage>
        <taxon>Bacteria</taxon>
        <taxon>Bacillati</taxon>
        <taxon>Bacillota</taxon>
        <taxon>Clostridia</taxon>
        <taxon>Eubacteriales</taxon>
        <taxon>Clostridiaceae</taxon>
        <taxon>Clostridium</taxon>
    </lineage>
</organism>
<dbReference type="Gene3D" id="1.10.8.10">
    <property type="entry name" value="DNA helicase RuvA subunit, C-terminal domain"/>
    <property type="match status" value="1"/>
</dbReference>
<accession>A0A151AMG0</accession>
<dbReference type="RefSeq" id="WP_061858678.1">
    <property type="nucleotide sequence ID" value="NZ_LTBB01000009.1"/>
</dbReference>
<dbReference type="AlphaFoldDB" id="A0A151AMG0"/>
<reference evidence="2 3" key="1">
    <citation type="submission" date="2016-02" db="EMBL/GenBank/DDBJ databases">
        <title>Genome sequence of Clostridium colicanis DSM 13634.</title>
        <authorList>
            <person name="Poehlein A."/>
            <person name="Daniel R."/>
        </authorList>
    </citation>
    <scope>NUCLEOTIDE SEQUENCE [LARGE SCALE GENOMIC DNA]</scope>
    <source>
        <strain evidence="2 3">DSM 13634</strain>
    </source>
</reference>
<gene>
    <name evidence="2" type="ORF">CLCOL_18480</name>
</gene>
<sequence length="208" mass="23839">MSDITLEKIDILRERTGISYTEAKEALEECDGNVVDALIFIENKNKKNSKDDLYATKDEFISWIKETIQKGNVNRIRIKKDDKEICDIPVNAGMVAGMLALWYPPLMALGILSAVFAKITVEIVKSDGSVEVVNKIIKNKAKDVKEKVDDITFDVKEKVEDIASEMKEKFEKKNFDNKKDENVYQYTVTFEEVDEDKEDKDNENKDGR</sequence>
<dbReference type="InterPro" id="IPR025642">
    <property type="entry name" value="DUF4342"/>
</dbReference>
<protein>
    <submittedName>
        <fullName evidence="2">Elongation factor Ts, mitochondrial</fullName>
    </submittedName>
</protein>
<dbReference type="Pfam" id="PF14242">
    <property type="entry name" value="DUF4342"/>
    <property type="match status" value="1"/>
</dbReference>
<proteinExistence type="predicted"/>
<dbReference type="GO" id="GO:0003746">
    <property type="term" value="F:translation elongation factor activity"/>
    <property type="evidence" value="ECO:0007669"/>
    <property type="project" value="UniProtKB-KW"/>
</dbReference>